<keyword evidence="2" id="KW-1185">Reference proteome</keyword>
<organism evidence="1 2">
    <name type="scientific">Lipomyces starkeyi NRRL Y-11557</name>
    <dbReference type="NCBI Taxonomy" id="675824"/>
    <lineage>
        <taxon>Eukaryota</taxon>
        <taxon>Fungi</taxon>
        <taxon>Dikarya</taxon>
        <taxon>Ascomycota</taxon>
        <taxon>Saccharomycotina</taxon>
        <taxon>Lipomycetes</taxon>
        <taxon>Lipomycetales</taxon>
        <taxon>Lipomycetaceae</taxon>
        <taxon>Lipomyces</taxon>
    </lineage>
</organism>
<sequence length="238" mass="27350">MTVRGANGTPILKGDDIPIYQVRGRIPKFGLFRAETVWMQLDNLDLILGRDWPEEAGLLNTLIERLGILDRPEGLIPTPRTNIEPQEDIDNDDQRQDIIDTMIRTARISVIEGWKPYQPQKYGDWKMAVLNDDQSPGVISEEGVELPEVYRALEDVFRPEKTAGLPPHRPGFDQEFNLRQFHMSEFELQVTKEKVEELEGKGFIRRSQSPVGHQLCSQKKRAHQSCVCVRVSRAKQDY</sequence>
<proteinExistence type="predicted"/>
<dbReference type="Proteomes" id="UP000094385">
    <property type="component" value="Unassembled WGS sequence"/>
</dbReference>
<accession>A0A1E3Q016</accession>
<gene>
    <name evidence="1" type="ORF">LIPSTDRAFT_5054</name>
</gene>
<name>A0A1E3Q016_LIPST</name>
<evidence type="ECO:0000313" key="1">
    <source>
        <dbReference type="EMBL" id="ODQ71011.1"/>
    </source>
</evidence>
<protein>
    <submittedName>
        <fullName evidence="1">Uncharacterized protein</fullName>
    </submittedName>
</protein>
<dbReference type="Gene3D" id="3.10.10.10">
    <property type="entry name" value="HIV Type 1 Reverse Transcriptase, subunit A, domain 1"/>
    <property type="match status" value="1"/>
</dbReference>
<evidence type="ECO:0000313" key="2">
    <source>
        <dbReference type="Proteomes" id="UP000094385"/>
    </source>
</evidence>
<dbReference type="STRING" id="675824.A0A1E3Q016"/>
<dbReference type="AlphaFoldDB" id="A0A1E3Q016"/>
<reference evidence="1 2" key="1">
    <citation type="journal article" date="2016" name="Proc. Natl. Acad. Sci. U.S.A.">
        <title>Comparative genomics of biotechnologically important yeasts.</title>
        <authorList>
            <person name="Riley R."/>
            <person name="Haridas S."/>
            <person name="Wolfe K.H."/>
            <person name="Lopes M.R."/>
            <person name="Hittinger C.T."/>
            <person name="Goeker M."/>
            <person name="Salamov A.A."/>
            <person name="Wisecaver J.H."/>
            <person name="Long T.M."/>
            <person name="Calvey C.H."/>
            <person name="Aerts A.L."/>
            <person name="Barry K.W."/>
            <person name="Choi C."/>
            <person name="Clum A."/>
            <person name="Coughlan A.Y."/>
            <person name="Deshpande S."/>
            <person name="Douglass A.P."/>
            <person name="Hanson S.J."/>
            <person name="Klenk H.-P."/>
            <person name="LaButti K.M."/>
            <person name="Lapidus A."/>
            <person name="Lindquist E.A."/>
            <person name="Lipzen A.M."/>
            <person name="Meier-Kolthoff J.P."/>
            <person name="Ohm R.A."/>
            <person name="Otillar R.P."/>
            <person name="Pangilinan J.L."/>
            <person name="Peng Y."/>
            <person name="Rokas A."/>
            <person name="Rosa C.A."/>
            <person name="Scheuner C."/>
            <person name="Sibirny A.A."/>
            <person name="Slot J.C."/>
            <person name="Stielow J.B."/>
            <person name="Sun H."/>
            <person name="Kurtzman C.P."/>
            <person name="Blackwell M."/>
            <person name="Grigoriev I.V."/>
            <person name="Jeffries T.W."/>
        </authorList>
    </citation>
    <scope>NUCLEOTIDE SEQUENCE [LARGE SCALE GENOMIC DNA]</scope>
    <source>
        <strain evidence="1 2">NRRL Y-11557</strain>
    </source>
</reference>
<dbReference type="EMBL" id="KV454298">
    <property type="protein sequence ID" value="ODQ71011.1"/>
    <property type="molecule type" value="Genomic_DNA"/>
</dbReference>